<dbReference type="AlphaFoldDB" id="A6IWC1"/>
<feature type="region of interest" description="Disordered" evidence="1">
    <location>
        <begin position="19"/>
        <end position="39"/>
    </location>
</feature>
<feature type="compositionally biased region" description="Low complexity" evidence="1">
    <location>
        <begin position="21"/>
        <end position="32"/>
    </location>
</feature>
<sequence length="39" mass="3879">MAPSKVLDFPMGTLIMPTAPGSLSLGSATGSSYPSTPLP</sequence>
<dbReference type="EMBL" id="CH473970">
    <property type="protein sequence ID" value="EDM08951.1"/>
    <property type="molecule type" value="Genomic_DNA"/>
</dbReference>
<gene>
    <name evidence="2" type="ORF">rCG_43043</name>
</gene>
<evidence type="ECO:0000313" key="2">
    <source>
        <dbReference type="EMBL" id="EDM08951.1"/>
    </source>
</evidence>
<protein>
    <submittedName>
        <fullName evidence="2">RCG43043</fullName>
    </submittedName>
</protein>
<proteinExistence type="predicted"/>
<organism evidence="2 3">
    <name type="scientific">Rattus norvegicus</name>
    <name type="common">Rat</name>
    <dbReference type="NCBI Taxonomy" id="10116"/>
    <lineage>
        <taxon>Eukaryota</taxon>
        <taxon>Metazoa</taxon>
        <taxon>Chordata</taxon>
        <taxon>Craniata</taxon>
        <taxon>Vertebrata</taxon>
        <taxon>Euteleostomi</taxon>
        <taxon>Mammalia</taxon>
        <taxon>Eutheria</taxon>
        <taxon>Euarchontoglires</taxon>
        <taxon>Glires</taxon>
        <taxon>Rodentia</taxon>
        <taxon>Myomorpha</taxon>
        <taxon>Muroidea</taxon>
        <taxon>Muridae</taxon>
        <taxon>Murinae</taxon>
        <taxon>Rattus</taxon>
    </lineage>
</organism>
<name>A6IWC1_RAT</name>
<reference evidence="2 3" key="1">
    <citation type="submission" date="2005-09" db="EMBL/GenBank/DDBJ databases">
        <authorList>
            <person name="Mural R.J."/>
            <person name="Li P.W."/>
            <person name="Adams M.D."/>
            <person name="Amanatides P.G."/>
            <person name="Baden-Tillson H."/>
            <person name="Barnstead M."/>
            <person name="Chin S.H."/>
            <person name="Dew I."/>
            <person name="Evans C.A."/>
            <person name="Ferriera S."/>
            <person name="Flanigan M."/>
            <person name="Fosler C."/>
            <person name="Glodek A."/>
            <person name="Gu Z."/>
            <person name="Holt R.A."/>
            <person name="Jennings D."/>
            <person name="Kraft C.L."/>
            <person name="Lu F."/>
            <person name="Nguyen T."/>
            <person name="Nusskern D.R."/>
            <person name="Pfannkoch C.M."/>
            <person name="Sitter C."/>
            <person name="Sutton G.G."/>
            <person name="Venter J.C."/>
            <person name="Wang Z."/>
            <person name="Woodage T."/>
            <person name="Zheng X.H."/>
            <person name="Zhong F."/>
        </authorList>
    </citation>
    <scope>NUCLEOTIDE SEQUENCE [LARGE SCALE GENOMIC DNA]</scope>
    <source>
        <strain>BN</strain>
        <strain evidence="3">Sprague-Dawley</strain>
    </source>
</reference>
<dbReference type="Proteomes" id="UP000234681">
    <property type="component" value="Chromosome 16"/>
</dbReference>
<evidence type="ECO:0000256" key="1">
    <source>
        <dbReference type="SAM" id="MobiDB-lite"/>
    </source>
</evidence>
<evidence type="ECO:0000313" key="3">
    <source>
        <dbReference type="Proteomes" id="UP000234681"/>
    </source>
</evidence>
<accession>A6IWC1</accession>